<keyword evidence="3" id="KW-1185">Reference proteome</keyword>
<evidence type="ECO:0000313" key="2">
    <source>
        <dbReference type="EMBL" id="KAK7268831.1"/>
    </source>
</evidence>
<sequence>MTISSFLLPLLLDWKEVKQNKGVKPRADAIWLAEHTHENADGELEWADVDPLIIQELEEMCEQDKKELEMIRERDKKEMLEQQKHAMDVFKQQMMKMFARRVE</sequence>
<evidence type="ECO:0000256" key="1">
    <source>
        <dbReference type="SAM" id="Coils"/>
    </source>
</evidence>
<accession>A0AAN9F6U5</accession>
<dbReference type="AlphaFoldDB" id="A0AAN9F6U5"/>
<protein>
    <submittedName>
        <fullName evidence="2">Uncharacterized protein</fullName>
    </submittedName>
</protein>
<name>A0AAN9F6U5_CROPI</name>
<comment type="caution">
    <text evidence="2">The sequence shown here is derived from an EMBL/GenBank/DDBJ whole genome shotgun (WGS) entry which is preliminary data.</text>
</comment>
<dbReference type="Proteomes" id="UP001372338">
    <property type="component" value="Unassembled WGS sequence"/>
</dbReference>
<evidence type="ECO:0000313" key="3">
    <source>
        <dbReference type="Proteomes" id="UP001372338"/>
    </source>
</evidence>
<reference evidence="2 3" key="1">
    <citation type="submission" date="2024-01" db="EMBL/GenBank/DDBJ databases">
        <title>The genomes of 5 underutilized Papilionoideae crops provide insights into root nodulation and disease resistanc.</title>
        <authorList>
            <person name="Yuan L."/>
        </authorList>
    </citation>
    <scope>NUCLEOTIDE SEQUENCE [LARGE SCALE GENOMIC DNA]</scope>
    <source>
        <strain evidence="2">ZHUSHIDOU_FW_LH</strain>
        <tissue evidence="2">Leaf</tissue>
    </source>
</reference>
<organism evidence="2 3">
    <name type="scientific">Crotalaria pallida</name>
    <name type="common">Smooth rattlebox</name>
    <name type="synonym">Crotalaria striata</name>
    <dbReference type="NCBI Taxonomy" id="3830"/>
    <lineage>
        <taxon>Eukaryota</taxon>
        <taxon>Viridiplantae</taxon>
        <taxon>Streptophyta</taxon>
        <taxon>Embryophyta</taxon>
        <taxon>Tracheophyta</taxon>
        <taxon>Spermatophyta</taxon>
        <taxon>Magnoliopsida</taxon>
        <taxon>eudicotyledons</taxon>
        <taxon>Gunneridae</taxon>
        <taxon>Pentapetalae</taxon>
        <taxon>rosids</taxon>
        <taxon>fabids</taxon>
        <taxon>Fabales</taxon>
        <taxon>Fabaceae</taxon>
        <taxon>Papilionoideae</taxon>
        <taxon>50 kb inversion clade</taxon>
        <taxon>genistoids sensu lato</taxon>
        <taxon>core genistoids</taxon>
        <taxon>Crotalarieae</taxon>
        <taxon>Crotalaria</taxon>
    </lineage>
</organism>
<dbReference type="EMBL" id="JAYWIO010000004">
    <property type="protein sequence ID" value="KAK7268831.1"/>
    <property type="molecule type" value="Genomic_DNA"/>
</dbReference>
<feature type="coiled-coil region" evidence="1">
    <location>
        <begin position="54"/>
        <end position="83"/>
    </location>
</feature>
<keyword evidence="1" id="KW-0175">Coiled coil</keyword>
<proteinExistence type="predicted"/>
<gene>
    <name evidence="2" type="ORF">RIF29_21540</name>
</gene>